<sequence length="91" mass="9939">MRQKPKYTCKQSSGQVTHQMGSLKGSKSRLHVYFNVVVEDNVLSAHHKEGCHLLGFGSVDTALRQVEILAAFQAMGVDISKIAALQKAGQK</sequence>
<keyword evidence="2" id="KW-1185">Reference proteome</keyword>
<accession>A0ABD3WUB3</accession>
<comment type="caution">
    <text evidence="1">The sequence shown here is derived from an EMBL/GenBank/DDBJ whole genome shotgun (WGS) entry which is preliminary data.</text>
</comment>
<dbReference type="EMBL" id="JBJQND010000005">
    <property type="protein sequence ID" value="KAL3877569.1"/>
    <property type="molecule type" value="Genomic_DNA"/>
</dbReference>
<proteinExistence type="predicted"/>
<organism evidence="1 2">
    <name type="scientific">Sinanodonta woodiana</name>
    <name type="common">Chinese pond mussel</name>
    <name type="synonym">Anodonta woodiana</name>
    <dbReference type="NCBI Taxonomy" id="1069815"/>
    <lineage>
        <taxon>Eukaryota</taxon>
        <taxon>Metazoa</taxon>
        <taxon>Spiralia</taxon>
        <taxon>Lophotrochozoa</taxon>
        <taxon>Mollusca</taxon>
        <taxon>Bivalvia</taxon>
        <taxon>Autobranchia</taxon>
        <taxon>Heteroconchia</taxon>
        <taxon>Palaeoheterodonta</taxon>
        <taxon>Unionida</taxon>
        <taxon>Unionoidea</taxon>
        <taxon>Unionidae</taxon>
        <taxon>Unioninae</taxon>
        <taxon>Sinanodonta</taxon>
    </lineage>
</organism>
<protein>
    <submittedName>
        <fullName evidence="1">Uncharacterized protein</fullName>
    </submittedName>
</protein>
<evidence type="ECO:0000313" key="2">
    <source>
        <dbReference type="Proteomes" id="UP001634394"/>
    </source>
</evidence>
<dbReference type="Proteomes" id="UP001634394">
    <property type="component" value="Unassembled WGS sequence"/>
</dbReference>
<reference evidence="1 2" key="1">
    <citation type="submission" date="2024-11" db="EMBL/GenBank/DDBJ databases">
        <title>Chromosome-level genome assembly of the freshwater bivalve Anodonta woodiana.</title>
        <authorList>
            <person name="Chen X."/>
        </authorList>
    </citation>
    <scope>NUCLEOTIDE SEQUENCE [LARGE SCALE GENOMIC DNA]</scope>
    <source>
        <strain evidence="1">MN2024</strain>
        <tissue evidence="1">Gills</tissue>
    </source>
</reference>
<gene>
    <name evidence="1" type="ORF">ACJMK2_035266</name>
</gene>
<evidence type="ECO:0000313" key="1">
    <source>
        <dbReference type="EMBL" id="KAL3877569.1"/>
    </source>
</evidence>
<dbReference type="AlphaFoldDB" id="A0ABD3WUB3"/>
<name>A0ABD3WUB3_SINWO</name>